<dbReference type="RefSeq" id="WP_021725948.1">
    <property type="nucleotide sequence ID" value="NZ_AWEZ01000044.1"/>
</dbReference>
<keyword evidence="4" id="KW-1185">Reference proteome</keyword>
<evidence type="ECO:0000256" key="2">
    <source>
        <dbReference type="SAM" id="SignalP"/>
    </source>
</evidence>
<dbReference type="STRING" id="1125712.HMPREF1316_1994"/>
<comment type="caution">
    <text evidence="3">The sequence shown here is derived from an EMBL/GenBank/DDBJ whole genome shotgun (WGS) entry which is preliminary data.</text>
</comment>
<feature type="transmembrane region" description="Helical" evidence="1">
    <location>
        <begin position="221"/>
        <end position="245"/>
    </location>
</feature>
<gene>
    <name evidence="3" type="ORF">HMPREF1316_1994</name>
</gene>
<dbReference type="EMBL" id="AWEZ01000044">
    <property type="protein sequence ID" value="ERL08445.1"/>
    <property type="molecule type" value="Genomic_DNA"/>
</dbReference>
<keyword evidence="1" id="KW-0812">Transmembrane</keyword>
<accession>U2TPT1</accession>
<dbReference type="eggNOG" id="ENOG502ZXGI">
    <property type="taxonomic scope" value="Bacteria"/>
</dbReference>
<dbReference type="OrthoDB" id="2936424at2"/>
<feature type="transmembrane region" description="Helical" evidence="1">
    <location>
        <begin position="176"/>
        <end position="196"/>
    </location>
</feature>
<keyword evidence="1" id="KW-0472">Membrane</keyword>
<evidence type="ECO:0000256" key="1">
    <source>
        <dbReference type="SAM" id="Phobius"/>
    </source>
</evidence>
<proteinExistence type="predicted"/>
<sequence length="669" mass="72168">MRKLFVLSAFLAAAISTFVVFQTMQTIQYDYPLGTDDSFELLVGESTVPKDQLIDGLIQAVNKRGGCLVKPSTSAETYGSQRDLIYFSSVQPSSSSPVIGSDGSISWLTPGMGGKLLPAHTMGDSPLAGTYMLKSDQSLHEALDQWANENGVTITWYGQKPLRDEVLSIVVSGGMIIPWLSTQLLVLTLAMTWITLRLHTRAIQLLGGVTSAQIHRETLGILARLLAIGGTLGIALSGVLVTVVLGPANVLLVLPPTTILCLLSFACLLVLTYLLSVMVGTGMESLRFRRPVVGKILPLCRTISAVALVLSMQTIPPAISLAQRAWKSYTQSSIARCFGDTIAVSLNNFDYLDTEEGAQEAQRVMHGLSQKGCIVTSLVIDSEFEISNDERGGYSQLVIVDPSYLHLIGITLPTESGESVLTEVSFDSLPSATKDLLQESLSLWMGGEMAFKETFSFYEYHGDGLIALGQNASYNSAFTTCKNPLVIVMNVPVDKMSMTGFVVPFISTGNIMFTDPESTKEAFAASPIYPYIASFDRVADVTLTTSQDLLANVLLYLAITSVSLLSICACALQCASSWAIAHEEEVFLAHTAGLGYRGIYAPRMRSDLAFSMIPLVIGAGICIFVSPYSTPLVVMLGAIVVETCFALFSTLTYTIACRKTFTAHILREG</sequence>
<protein>
    <recommendedName>
        <fullName evidence="5">Efflux ABC transporter, permease protein</fullName>
    </recommendedName>
</protein>
<keyword evidence="1" id="KW-1133">Transmembrane helix</keyword>
<keyword evidence="2" id="KW-0732">Signal</keyword>
<evidence type="ECO:0000313" key="4">
    <source>
        <dbReference type="Proteomes" id="UP000016638"/>
    </source>
</evidence>
<name>U2TPT1_9ACTN</name>
<feature type="transmembrane region" description="Helical" evidence="1">
    <location>
        <begin position="608"/>
        <end position="626"/>
    </location>
</feature>
<feature type="chain" id="PRO_5039088504" description="Efflux ABC transporter, permease protein" evidence="2">
    <location>
        <begin position="22"/>
        <end position="669"/>
    </location>
</feature>
<feature type="transmembrane region" description="Helical" evidence="1">
    <location>
        <begin position="257"/>
        <end position="280"/>
    </location>
</feature>
<feature type="transmembrane region" description="Helical" evidence="1">
    <location>
        <begin position="632"/>
        <end position="656"/>
    </location>
</feature>
<dbReference type="Proteomes" id="UP000016638">
    <property type="component" value="Unassembled WGS sequence"/>
</dbReference>
<reference evidence="3 4" key="1">
    <citation type="submission" date="2013-08" db="EMBL/GenBank/DDBJ databases">
        <authorList>
            <person name="Durkin A.S."/>
            <person name="Haft D.R."/>
            <person name="McCorrison J."/>
            <person name="Torralba M."/>
            <person name="Gillis M."/>
            <person name="Haft D.H."/>
            <person name="Methe B."/>
            <person name="Sutton G."/>
            <person name="Nelson K.E."/>
        </authorList>
    </citation>
    <scope>NUCLEOTIDE SEQUENCE [LARGE SCALE GENOMIC DNA]</scope>
    <source>
        <strain evidence="3 4">F0195</strain>
    </source>
</reference>
<organism evidence="3 4">
    <name type="scientific">Olsenella profusa F0195</name>
    <dbReference type="NCBI Taxonomy" id="1125712"/>
    <lineage>
        <taxon>Bacteria</taxon>
        <taxon>Bacillati</taxon>
        <taxon>Actinomycetota</taxon>
        <taxon>Coriobacteriia</taxon>
        <taxon>Coriobacteriales</taxon>
        <taxon>Atopobiaceae</taxon>
        <taxon>Olsenella</taxon>
    </lineage>
</organism>
<dbReference type="PATRIC" id="fig|1125712.3.peg.1111"/>
<feature type="signal peptide" evidence="2">
    <location>
        <begin position="1"/>
        <end position="21"/>
    </location>
</feature>
<evidence type="ECO:0000313" key="3">
    <source>
        <dbReference type="EMBL" id="ERL08445.1"/>
    </source>
</evidence>
<dbReference type="AlphaFoldDB" id="U2TPT1"/>
<evidence type="ECO:0008006" key="5">
    <source>
        <dbReference type="Google" id="ProtNLM"/>
    </source>
</evidence>